<sequence>MPPHSRGAPHLTDIPESVARPQFMRHSVAIAGRHRHESEFESVAFGGSPSSNATMIEVAAVRPPRALLLELCMLRCGMLGLVLRFTQTTISILGVLVLTVAIQNSTCLSSDSRAFYVSALLAAQKRPLDKRFKSHGDTEPRPEGVGELKRANTIGSGLPRSPQDRVREGERRRKTTKGGEGKGKERKVWNLGIYK</sequence>
<comment type="caution">
    <text evidence="2">The sequence shown here is derived from an EMBL/GenBank/DDBJ whole genome shotgun (WGS) entry which is preliminary data.</text>
</comment>
<proteinExistence type="predicted"/>
<gene>
    <name evidence="2" type="ORF">R3P38DRAFT_2772305</name>
</gene>
<dbReference type="Proteomes" id="UP001362999">
    <property type="component" value="Unassembled WGS sequence"/>
</dbReference>
<reference evidence="2 3" key="1">
    <citation type="journal article" date="2024" name="J Genomics">
        <title>Draft genome sequencing and assembly of Favolaschia claudopus CIRM-BRFM 2984 isolated from oak limbs.</title>
        <authorList>
            <person name="Navarro D."/>
            <person name="Drula E."/>
            <person name="Chaduli D."/>
            <person name="Cazenave R."/>
            <person name="Ahrendt S."/>
            <person name="Wang J."/>
            <person name="Lipzen A."/>
            <person name="Daum C."/>
            <person name="Barry K."/>
            <person name="Grigoriev I.V."/>
            <person name="Favel A."/>
            <person name="Rosso M.N."/>
            <person name="Martin F."/>
        </authorList>
    </citation>
    <scope>NUCLEOTIDE SEQUENCE [LARGE SCALE GENOMIC DNA]</scope>
    <source>
        <strain evidence="2 3">CIRM-BRFM 2984</strain>
    </source>
</reference>
<feature type="region of interest" description="Disordered" evidence="1">
    <location>
        <begin position="131"/>
        <end position="186"/>
    </location>
</feature>
<evidence type="ECO:0000313" key="3">
    <source>
        <dbReference type="Proteomes" id="UP001362999"/>
    </source>
</evidence>
<accession>A0AAW0C581</accession>
<evidence type="ECO:0000256" key="1">
    <source>
        <dbReference type="SAM" id="MobiDB-lite"/>
    </source>
</evidence>
<dbReference type="AlphaFoldDB" id="A0AAW0C581"/>
<feature type="compositionally biased region" description="Basic and acidic residues" evidence="1">
    <location>
        <begin position="131"/>
        <end position="150"/>
    </location>
</feature>
<keyword evidence="3" id="KW-1185">Reference proteome</keyword>
<name>A0AAW0C581_9AGAR</name>
<organism evidence="2 3">
    <name type="scientific">Favolaschia claudopus</name>
    <dbReference type="NCBI Taxonomy" id="2862362"/>
    <lineage>
        <taxon>Eukaryota</taxon>
        <taxon>Fungi</taxon>
        <taxon>Dikarya</taxon>
        <taxon>Basidiomycota</taxon>
        <taxon>Agaricomycotina</taxon>
        <taxon>Agaricomycetes</taxon>
        <taxon>Agaricomycetidae</taxon>
        <taxon>Agaricales</taxon>
        <taxon>Marasmiineae</taxon>
        <taxon>Mycenaceae</taxon>
        <taxon>Favolaschia</taxon>
    </lineage>
</organism>
<protein>
    <submittedName>
        <fullName evidence="2">Uncharacterized protein</fullName>
    </submittedName>
</protein>
<evidence type="ECO:0000313" key="2">
    <source>
        <dbReference type="EMBL" id="KAK7034208.1"/>
    </source>
</evidence>
<dbReference type="EMBL" id="JAWWNJ010000021">
    <property type="protein sequence ID" value="KAK7034208.1"/>
    <property type="molecule type" value="Genomic_DNA"/>
</dbReference>
<feature type="compositionally biased region" description="Basic and acidic residues" evidence="1">
    <location>
        <begin position="162"/>
        <end position="186"/>
    </location>
</feature>